<evidence type="ECO:0000256" key="2">
    <source>
        <dbReference type="ARBA" id="ARBA00022475"/>
    </source>
</evidence>
<reference evidence="9 10" key="1">
    <citation type="submission" date="2020-04" db="EMBL/GenBank/DDBJ databases">
        <title>Genome sequencing of novel species.</title>
        <authorList>
            <person name="Heo J."/>
            <person name="Kim S.-J."/>
            <person name="Kim J.-S."/>
            <person name="Hong S.-B."/>
            <person name="Kwon S.-W."/>
        </authorList>
    </citation>
    <scope>NUCLEOTIDE SEQUENCE [LARGE SCALE GENOMIC DNA]</scope>
    <source>
        <strain evidence="9 10">GN2-R2</strain>
    </source>
</reference>
<dbReference type="PANTHER" id="PTHR44757">
    <property type="entry name" value="DIGUANYLATE CYCLASE DGCP"/>
    <property type="match status" value="1"/>
</dbReference>
<dbReference type="Proteomes" id="UP000502415">
    <property type="component" value="Chromosome"/>
</dbReference>
<evidence type="ECO:0000256" key="1">
    <source>
        <dbReference type="ARBA" id="ARBA00004651"/>
    </source>
</evidence>
<dbReference type="Pfam" id="PF00990">
    <property type="entry name" value="GGDEF"/>
    <property type="match status" value="1"/>
</dbReference>
<dbReference type="GO" id="GO:0005886">
    <property type="term" value="C:plasma membrane"/>
    <property type="evidence" value="ECO:0007669"/>
    <property type="project" value="UniProtKB-SubCell"/>
</dbReference>
<dbReference type="InterPro" id="IPR052155">
    <property type="entry name" value="Biofilm_reg_signaling"/>
</dbReference>
<dbReference type="SUPFAM" id="SSF55785">
    <property type="entry name" value="PYP-like sensor domain (PAS domain)"/>
    <property type="match status" value="1"/>
</dbReference>
<protein>
    <submittedName>
        <fullName evidence="9">Diguanylate cyclase</fullName>
    </submittedName>
</protein>
<dbReference type="Pfam" id="PF08448">
    <property type="entry name" value="PAS_4"/>
    <property type="match status" value="1"/>
</dbReference>
<dbReference type="FunFam" id="3.30.70.270:FF:000001">
    <property type="entry name" value="Diguanylate cyclase domain protein"/>
    <property type="match status" value="1"/>
</dbReference>
<dbReference type="KEGG" id="mfy:HH212_22840"/>
<dbReference type="InterPro" id="IPR000014">
    <property type="entry name" value="PAS"/>
</dbReference>
<evidence type="ECO:0000256" key="5">
    <source>
        <dbReference type="ARBA" id="ARBA00023136"/>
    </source>
</evidence>
<dbReference type="Gene3D" id="3.30.70.270">
    <property type="match status" value="1"/>
</dbReference>
<dbReference type="RefSeq" id="WP_170204589.1">
    <property type="nucleotide sequence ID" value="NZ_CP051685.1"/>
</dbReference>
<comment type="subcellular location">
    <subcellularLocation>
        <location evidence="1">Cell membrane</location>
        <topology evidence="1">Multi-pass membrane protein</topology>
    </subcellularLocation>
</comment>
<dbReference type="InterPro" id="IPR043128">
    <property type="entry name" value="Rev_trsase/Diguanyl_cyclase"/>
</dbReference>
<dbReference type="GO" id="GO:0003824">
    <property type="term" value="F:catalytic activity"/>
    <property type="evidence" value="ECO:0007669"/>
    <property type="project" value="UniProtKB-ARBA"/>
</dbReference>
<dbReference type="SUPFAM" id="SSF55073">
    <property type="entry name" value="Nucleotide cyclase"/>
    <property type="match status" value="1"/>
</dbReference>
<feature type="domain" description="PAS" evidence="7">
    <location>
        <begin position="339"/>
        <end position="409"/>
    </location>
</feature>
<evidence type="ECO:0000256" key="3">
    <source>
        <dbReference type="ARBA" id="ARBA00022692"/>
    </source>
</evidence>
<dbReference type="SMART" id="SM00091">
    <property type="entry name" value="PAS"/>
    <property type="match status" value="1"/>
</dbReference>
<dbReference type="NCBIfam" id="TIGR00254">
    <property type="entry name" value="GGDEF"/>
    <property type="match status" value="1"/>
</dbReference>
<feature type="transmembrane region" description="Helical" evidence="6">
    <location>
        <begin position="15"/>
        <end position="32"/>
    </location>
</feature>
<dbReference type="CDD" id="cd12914">
    <property type="entry name" value="PDC1_DGC_like"/>
    <property type="match status" value="1"/>
</dbReference>
<proteinExistence type="predicted"/>
<dbReference type="Pfam" id="PF02743">
    <property type="entry name" value="dCache_1"/>
    <property type="match status" value="1"/>
</dbReference>
<keyword evidence="3 6" id="KW-0812">Transmembrane</keyword>
<dbReference type="PROSITE" id="PS50887">
    <property type="entry name" value="GGDEF"/>
    <property type="match status" value="1"/>
</dbReference>
<dbReference type="SMART" id="SM00267">
    <property type="entry name" value="GGDEF"/>
    <property type="match status" value="1"/>
</dbReference>
<dbReference type="InterPro" id="IPR000160">
    <property type="entry name" value="GGDEF_dom"/>
</dbReference>
<dbReference type="InterPro" id="IPR033479">
    <property type="entry name" value="dCache_1"/>
</dbReference>
<keyword evidence="10" id="KW-1185">Reference proteome</keyword>
<name>A0A7Z2W0H0_9BURK</name>
<dbReference type="CDD" id="cd12915">
    <property type="entry name" value="PDC2_DGC_like"/>
    <property type="match status" value="1"/>
</dbReference>
<dbReference type="CDD" id="cd01949">
    <property type="entry name" value="GGDEF"/>
    <property type="match status" value="1"/>
</dbReference>
<dbReference type="Gene3D" id="3.30.450.20">
    <property type="entry name" value="PAS domain"/>
    <property type="match status" value="3"/>
</dbReference>
<evidence type="ECO:0000259" key="8">
    <source>
        <dbReference type="PROSITE" id="PS50887"/>
    </source>
</evidence>
<accession>A0A7Z2W0H0</accession>
<keyword evidence="5 6" id="KW-0472">Membrane</keyword>
<evidence type="ECO:0000313" key="9">
    <source>
        <dbReference type="EMBL" id="QJE02505.1"/>
    </source>
</evidence>
<feature type="transmembrane region" description="Helical" evidence="6">
    <location>
        <begin position="287"/>
        <end position="305"/>
    </location>
</feature>
<dbReference type="AlphaFoldDB" id="A0A7Z2W0H0"/>
<dbReference type="EMBL" id="CP051685">
    <property type="protein sequence ID" value="QJE02505.1"/>
    <property type="molecule type" value="Genomic_DNA"/>
</dbReference>
<keyword evidence="4 6" id="KW-1133">Transmembrane helix</keyword>
<sequence length="629" mass="69125">MEDIHRGFYQFRQKLSVGYAILAGLLVSLLAWKISQADQASRDSELAMTGVIARSMAAHVADLVEAADQPLRKCVEKIGELDASEIKPSQVGALLSSTMGTGDSRFWFFYVDAHGVGLASSNGLVMGATSFADRPYYARLVASRGADYFVGSPLVGRLSGRRVFFLSRPVVSKSGQTRGVVVASIDAAKVADVFDLARLNRDMSITMAATDKKIIARAPLFEQTFGLDVASAVNDMGLLGWNGSLETVSPITGDRRIFSYARVGSFPMIVGVGLAREPWWAKMRGDLGVAVVALALLLTVAWLSGKLALLRFWRLEELEAEQRALLADMGEARRKLEISDRRLRAIMDNMPALVAYLDTEERFVFHNAADQKLTRYPSRTAQGKTVLEVYGPEIYATLRGDIRQALSGQRVKAERRYVDNGQELFFKHFYEPDYDAHGNVVGCYAMVTNITAFKQTQRRLWALNRVDDLTGLANRVELRERVEEALARCRRAGCALGCLYLDIDKFKEVNDTLGHAGGDAALVEFSRRLKDCVRQTDLVARLAGDEFVILLEGLEQPAEAERVAGKIIQAMEAPFDLNGTPRRVTTSIGAVAADLVNDNFETLLHKADLALYRAKRGGRNQAVGQGAAG</sequence>
<gene>
    <name evidence="9" type="ORF">HH212_22840</name>
</gene>
<dbReference type="InterPro" id="IPR029787">
    <property type="entry name" value="Nucleotide_cyclase"/>
</dbReference>
<dbReference type="NCBIfam" id="TIGR00229">
    <property type="entry name" value="sensory_box"/>
    <property type="match status" value="1"/>
</dbReference>
<organism evidence="9 10">
    <name type="scientific">Massilia forsythiae</name>
    <dbReference type="NCBI Taxonomy" id="2728020"/>
    <lineage>
        <taxon>Bacteria</taxon>
        <taxon>Pseudomonadati</taxon>
        <taxon>Pseudomonadota</taxon>
        <taxon>Betaproteobacteria</taxon>
        <taxon>Burkholderiales</taxon>
        <taxon>Oxalobacteraceae</taxon>
        <taxon>Telluria group</taxon>
        <taxon>Massilia</taxon>
    </lineage>
</organism>
<feature type="domain" description="GGDEF" evidence="8">
    <location>
        <begin position="494"/>
        <end position="627"/>
    </location>
</feature>
<dbReference type="InterPro" id="IPR035965">
    <property type="entry name" value="PAS-like_dom_sf"/>
</dbReference>
<evidence type="ECO:0000259" key="7">
    <source>
        <dbReference type="PROSITE" id="PS50112"/>
    </source>
</evidence>
<evidence type="ECO:0000313" key="10">
    <source>
        <dbReference type="Proteomes" id="UP000502415"/>
    </source>
</evidence>
<dbReference type="PROSITE" id="PS50112">
    <property type="entry name" value="PAS"/>
    <property type="match status" value="1"/>
</dbReference>
<dbReference type="InterPro" id="IPR013656">
    <property type="entry name" value="PAS_4"/>
</dbReference>
<evidence type="ECO:0000256" key="6">
    <source>
        <dbReference type="SAM" id="Phobius"/>
    </source>
</evidence>
<keyword evidence="2" id="KW-1003">Cell membrane</keyword>
<dbReference type="PANTHER" id="PTHR44757:SF2">
    <property type="entry name" value="BIOFILM ARCHITECTURE MAINTENANCE PROTEIN MBAA"/>
    <property type="match status" value="1"/>
</dbReference>
<evidence type="ECO:0000256" key="4">
    <source>
        <dbReference type="ARBA" id="ARBA00022989"/>
    </source>
</evidence>